<organism evidence="2 3">
    <name type="scientific">Steinernema glaseri</name>
    <dbReference type="NCBI Taxonomy" id="37863"/>
    <lineage>
        <taxon>Eukaryota</taxon>
        <taxon>Metazoa</taxon>
        <taxon>Ecdysozoa</taxon>
        <taxon>Nematoda</taxon>
        <taxon>Chromadorea</taxon>
        <taxon>Rhabditida</taxon>
        <taxon>Tylenchina</taxon>
        <taxon>Panagrolaimomorpha</taxon>
        <taxon>Strongyloidoidea</taxon>
        <taxon>Steinernematidae</taxon>
        <taxon>Steinernema</taxon>
    </lineage>
</organism>
<sequence>MGLFLLPYCLTNCSVDKSVEQSSDGDGSFFIELVLVALSLSIGVMYLCYIMFLMCGHVKISQGTDSAPLSKTMEATFVMYLCYIMFLMCGHVKISQGTDSAPLSKTMEATFV</sequence>
<dbReference type="WBParaSite" id="L893_g14232.t1">
    <property type="protein sequence ID" value="L893_g14232.t1"/>
    <property type="gene ID" value="L893_g14232"/>
</dbReference>
<keyword evidence="1" id="KW-1133">Transmembrane helix</keyword>
<dbReference type="AlphaFoldDB" id="A0A1I7Y9Z1"/>
<evidence type="ECO:0000313" key="3">
    <source>
        <dbReference type="WBParaSite" id="L893_g14232.t1"/>
    </source>
</evidence>
<dbReference type="Proteomes" id="UP000095287">
    <property type="component" value="Unplaced"/>
</dbReference>
<proteinExistence type="predicted"/>
<keyword evidence="1" id="KW-0812">Transmembrane</keyword>
<evidence type="ECO:0000256" key="1">
    <source>
        <dbReference type="SAM" id="Phobius"/>
    </source>
</evidence>
<protein>
    <submittedName>
        <fullName evidence="3">Ovule protein</fullName>
    </submittedName>
</protein>
<reference evidence="3" key="1">
    <citation type="submission" date="2016-11" db="UniProtKB">
        <authorList>
            <consortium name="WormBaseParasite"/>
        </authorList>
    </citation>
    <scope>IDENTIFICATION</scope>
</reference>
<feature type="transmembrane region" description="Helical" evidence="1">
    <location>
        <begin position="29"/>
        <end position="54"/>
    </location>
</feature>
<feature type="transmembrane region" description="Helical" evidence="1">
    <location>
        <begin position="75"/>
        <end position="94"/>
    </location>
</feature>
<keyword evidence="2" id="KW-1185">Reference proteome</keyword>
<evidence type="ECO:0000313" key="2">
    <source>
        <dbReference type="Proteomes" id="UP000095287"/>
    </source>
</evidence>
<keyword evidence="1" id="KW-0472">Membrane</keyword>
<accession>A0A1I7Y9Z1</accession>
<name>A0A1I7Y9Z1_9BILA</name>